<dbReference type="Proteomes" id="UP000277671">
    <property type="component" value="Unassembled WGS sequence"/>
</dbReference>
<protein>
    <submittedName>
        <fullName evidence="2">Uncharacterized protein</fullName>
    </submittedName>
</protein>
<organism evidence="2 3">
    <name type="scientific">Micromonospora pisi</name>
    <dbReference type="NCBI Taxonomy" id="589240"/>
    <lineage>
        <taxon>Bacteria</taxon>
        <taxon>Bacillati</taxon>
        <taxon>Actinomycetota</taxon>
        <taxon>Actinomycetes</taxon>
        <taxon>Micromonosporales</taxon>
        <taxon>Micromonosporaceae</taxon>
        <taxon>Micromonospora</taxon>
    </lineage>
</organism>
<accession>A0A495JAV1</accession>
<comment type="caution">
    <text evidence="2">The sequence shown here is derived from an EMBL/GenBank/DDBJ whole genome shotgun (WGS) entry which is preliminary data.</text>
</comment>
<evidence type="ECO:0000313" key="2">
    <source>
        <dbReference type="EMBL" id="RKR86057.1"/>
    </source>
</evidence>
<feature type="region of interest" description="Disordered" evidence="1">
    <location>
        <begin position="1"/>
        <end position="33"/>
    </location>
</feature>
<keyword evidence="3" id="KW-1185">Reference proteome</keyword>
<reference evidence="2 3" key="1">
    <citation type="submission" date="2018-10" db="EMBL/GenBank/DDBJ databases">
        <title>Sequencing the genomes of 1000 actinobacteria strains.</title>
        <authorList>
            <person name="Klenk H.-P."/>
        </authorList>
    </citation>
    <scope>NUCLEOTIDE SEQUENCE [LARGE SCALE GENOMIC DNA]</scope>
    <source>
        <strain evidence="2 3">DSM 45175</strain>
    </source>
</reference>
<feature type="compositionally biased region" description="Basic and acidic residues" evidence="1">
    <location>
        <begin position="17"/>
        <end position="33"/>
    </location>
</feature>
<feature type="compositionally biased region" description="Polar residues" evidence="1">
    <location>
        <begin position="1"/>
        <end position="10"/>
    </location>
</feature>
<gene>
    <name evidence="2" type="ORF">BDK92_0278</name>
</gene>
<name>A0A495JAV1_9ACTN</name>
<proteinExistence type="predicted"/>
<dbReference type="EMBL" id="RBKT01000001">
    <property type="protein sequence ID" value="RKR86057.1"/>
    <property type="molecule type" value="Genomic_DNA"/>
</dbReference>
<evidence type="ECO:0000256" key="1">
    <source>
        <dbReference type="SAM" id="MobiDB-lite"/>
    </source>
</evidence>
<evidence type="ECO:0000313" key="3">
    <source>
        <dbReference type="Proteomes" id="UP000277671"/>
    </source>
</evidence>
<dbReference type="AlphaFoldDB" id="A0A495JAV1"/>
<sequence>MSTLDTTNGVSAGRRGSRSEVEPEHEQLPDEDR</sequence>